<dbReference type="Proteomes" id="UP000811609">
    <property type="component" value="Chromosome 5"/>
</dbReference>
<accession>A0A8T1QN64</accession>
<name>A0A8T1QN64_CARIL</name>
<gene>
    <name evidence="1" type="ORF">CIPAW_05G215500</name>
</gene>
<comment type="caution">
    <text evidence="1">The sequence shown here is derived from an EMBL/GenBank/DDBJ whole genome shotgun (WGS) entry which is preliminary data.</text>
</comment>
<evidence type="ECO:0000313" key="1">
    <source>
        <dbReference type="EMBL" id="KAG6655432.1"/>
    </source>
</evidence>
<evidence type="ECO:0000313" key="2">
    <source>
        <dbReference type="Proteomes" id="UP000811609"/>
    </source>
</evidence>
<dbReference type="AlphaFoldDB" id="A0A8T1QN64"/>
<dbReference type="EMBL" id="CM031813">
    <property type="protein sequence ID" value="KAG6655432.1"/>
    <property type="molecule type" value="Genomic_DNA"/>
</dbReference>
<sequence>MRNRVLVGPSCIYAKSQSVSRANQFEGRLNVLECGLNVLM</sequence>
<proteinExistence type="predicted"/>
<organism evidence="1 2">
    <name type="scientific">Carya illinoinensis</name>
    <name type="common">Pecan</name>
    <dbReference type="NCBI Taxonomy" id="32201"/>
    <lineage>
        <taxon>Eukaryota</taxon>
        <taxon>Viridiplantae</taxon>
        <taxon>Streptophyta</taxon>
        <taxon>Embryophyta</taxon>
        <taxon>Tracheophyta</taxon>
        <taxon>Spermatophyta</taxon>
        <taxon>Magnoliopsida</taxon>
        <taxon>eudicotyledons</taxon>
        <taxon>Gunneridae</taxon>
        <taxon>Pentapetalae</taxon>
        <taxon>rosids</taxon>
        <taxon>fabids</taxon>
        <taxon>Fagales</taxon>
        <taxon>Juglandaceae</taxon>
        <taxon>Carya</taxon>
    </lineage>
</organism>
<protein>
    <submittedName>
        <fullName evidence="1">Uncharacterized protein</fullName>
    </submittedName>
</protein>
<keyword evidence="2" id="KW-1185">Reference proteome</keyword>
<reference evidence="1" key="1">
    <citation type="submission" date="2020-12" db="EMBL/GenBank/DDBJ databases">
        <title>WGS assembly of Carya illinoinensis cv. Pawnee.</title>
        <authorList>
            <person name="Platts A."/>
            <person name="Shu S."/>
            <person name="Wright S."/>
            <person name="Barry K."/>
            <person name="Edger P."/>
            <person name="Pires J.C."/>
            <person name="Schmutz J."/>
        </authorList>
    </citation>
    <scope>NUCLEOTIDE SEQUENCE</scope>
    <source>
        <tissue evidence="1">Leaf</tissue>
    </source>
</reference>